<gene>
    <name evidence="3" type="ORF">HAKA00212_LOCUS17310</name>
</gene>
<dbReference type="AlphaFoldDB" id="A0A6V2XVF7"/>
<dbReference type="GO" id="GO:0009523">
    <property type="term" value="C:photosystem II"/>
    <property type="evidence" value="ECO:0007669"/>
    <property type="project" value="InterPro"/>
</dbReference>
<evidence type="ECO:0000313" key="3">
    <source>
        <dbReference type="EMBL" id="CAE0638527.1"/>
    </source>
</evidence>
<feature type="signal peptide" evidence="1">
    <location>
        <begin position="1"/>
        <end position="20"/>
    </location>
</feature>
<dbReference type="PANTHER" id="PTHR31407">
    <property type="match status" value="1"/>
</dbReference>
<dbReference type="SUPFAM" id="SSF55724">
    <property type="entry name" value="Mog1p/PsbP-like"/>
    <property type="match status" value="1"/>
</dbReference>
<dbReference type="InterPro" id="IPR016123">
    <property type="entry name" value="Mog1/PsbP_a/b/a-sand"/>
</dbReference>
<name>A0A6V2XVF7_HETAK</name>
<evidence type="ECO:0000259" key="2">
    <source>
        <dbReference type="Pfam" id="PF01789"/>
    </source>
</evidence>
<protein>
    <recommendedName>
        <fullName evidence="2">PsbP C-terminal domain-containing protein</fullName>
    </recommendedName>
</protein>
<dbReference type="GO" id="GO:0019898">
    <property type="term" value="C:extrinsic component of membrane"/>
    <property type="evidence" value="ECO:0007669"/>
    <property type="project" value="InterPro"/>
</dbReference>
<dbReference type="GO" id="GO:0005509">
    <property type="term" value="F:calcium ion binding"/>
    <property type="evidence" value="ECO:0007669"/>
    <property type="project" value="InterPro"/>
</dbReference>
<dbReference type="PANTHER" id="PTHR31407:SF16">
    <property type="entry name" value="PSBP DOMAIN-CONTAINING PROTEIN 7, CHLOROPLASTIC"/>
    <property type="match status" value="1"/>
</dbReference>
<evidence type="ECO:0000256" key="1">
    <source>
        <dbReference type="SAM" id="SignalP"/>
    </source>
</evidence>
<feature type="domain" description="PsbP C-terminal" evidence="2">
    <location>
        <begin position="84"/>
        <end position="223"/>
    </location>
</feature>
<keyword evidence="1" id="KW-0732">Signal</keyword>
<feature type="chain" id="PRO_5030161030" description="PsbP C-terminal domain-containing protein" evidence="1">
    <location>
        <begin position="21"/>
        <end position="227"/>
    </location>
</feature>
<reference evidence="3" key="1">
    <citation type="submission" date="2021-01" db="EMBL/GenBank/DDBJ databases">
        <authorList>
            <person name="Corre E."/>
            <person name="Pelletier E."/>
            <person name="Niang G."/>
            <person name="Scheremetjew M."/>
            <person name="Finn R."/>
            <person name="Kale V."/>
            <person name="Holt S."/>
            <person name="Cochrane G."/>
            <person name="Meng A."/>
            <person name="Brown T."/>
            <person name="Cohen L."/>
        </authorList>
    </citation>
    <scope>NUCLEOTIDE SEQUENCE</scope>
    <source>
        <strain evidence="3">CCMP3107</strain>
    </source>
</reference>
<dbReference type="Gene3D" id="3.40.1000.10">
    <property type="entry name" value="Mog1/PsbP, alpha/beta/alpha sandwich"/>
    <property type="match status" value="1"/>
</dbReference>
<sequence length="227" mass="24225">MQAARFFALIALILVGSLNAFVVPARSSGVASKMQLAMTAEGAMGRREVLAAATAAVATATVPIVAFAEPEQVERATSRMGGTMDPYNDVNKGFKLMRPGGWDAFSNAPGEYDVKFVDLVNKAETITVSTTPVKSSTSIDALGEVGAVGAKLAASRGAELLSANDKITENIRAYTFEFKKGSSYEIYQLSINKGRLWSLSCVAPSEKSWAKRKEAYRVVAGSFLPRL</sequence>
<dbReference type="EMBL" id="HBIU01037760">
    <property type="protein sequence ID" value="CAE0638527.1"/>
    <property type="molecule type" value="Transcribed_RNA"/>
</dbReference>
<dbReference type="Pfam" id="PF01789">
    <property type="entry name" value="PsbP"/>
    <property type="match status" value="1"/>
</dbReference>
<accession>A0A6V2XVF7</accession>
<dbReference type="InterPro" id="IPR002683">
    <property type="entry name" value="PsbP_C"/>
</dbReference>
<dbReference type="GO" id="GO:0015979">
    <property type="term" value="P:photosynthesis"/>
    <property type="evidence" value="ECO:0007669"/>
    <property type="project" value="InterPro"/>
</dbReference>
<organism evidence="3">
    <name type="scientific">Heterosigma akashiwo</name>
    <name type="common">Chromophytic alga</name>
    <name type="synonym">Heterosigma carterae</name>
    <dbReference type="NCBI Taxonomy" id="2829"/>
    <lineage>
        <taxon>Eukaryota</taxon>
        <taxon>Sar</taxon>
        <taxon>Stramenopiles</taxon>
        <taxon>Ochrophyta</taxon>
        <taxon>Raphidophyceae</taxon>
        <taxon>Chattonellales</taxon>
        <taxon>Chattonellaceae</taxon>
        <taxon>Heterosigma</taxon>
    </lineage>
</organism>
<proteinExistence type="predicted"/>